<dbReference type="Pfam" id="PF00732">
    <property type="entry name" value="GMC_oxred_N"/>
    <property type="match status" value="1"/>
</dbReference>
<dbReference type="SUPFAM" id="SSF51905">
    <property type="entry name" value="FAD/NAD(P)-binding domain"/>
    <property type="match status" value="1"/>
</dbReference>
<evidence type="ECO:0000256" key="3">
    <source>
        <dbReference type="SAM" id="SignalP"/>
    </source>
</evidence>
<feature type="domain" description="Glucose-methanol-choline oxidoreductase N-terminal" evidence="4">
    <location>
        <begin position="306"/>
        <end position="320"/>
    </location>
</feature>
<dbReference type="Pfam" id="PF05199">
    <property type="entry name" value="GMC_oxred_C"/>
    <property type="match status" value="1"/>
</dbReference>
<evidence type="ECO:0000313" key="5">
    <source>
        <dbReference type="EMBL" id="KAK0617626.1"/>
    </source>
</evidence>
<dbReference type="AlphaFoldDB" id="A0AA39WLM2"/>
<evidence type="ECO:0000259" key="4">
    <source>
        <dbReference type="PROSITE" id="PS00624"/>
    </source>
</evidence>
<proteinExistence type="inferred from homology"/>
<keyword evidence="6" id="KW-1185">Reference proteome</keyword>
<organism evidence="5 6">
    <name type="scientific">Immersiella caudata</name>
    <dbReference type="NCBI Taxonomy" id="314043"/>
    <lineage>
        <taxon>Eukaryota</taxon>
        <taxon>Fungi</taxon>
        <taxon>Dikarya</taxon>
        <taxon>Ascomycota</taxon>
        <taxon>Pezizomycotina</taxon>
        <taxon>Sordariomycetes</taxon>
        <taxon>Sordariomycetidae</taxon>
        <taxon>Sordariales</taxon>
        <taxon>Lasiosphaeriaceae</taxon>
        <taxon>Immersiella</taxon>
    </lineage>
</organism>
<gene>
    <name evidence="5" type="ORF">B0T14DRAFT_590427</name>
</gene>
<keyword evidence="2" id="KW-0285">Flavoprotein</keyword>
<name>A0AA39WLM2_9PEZI</name>
<feature type="binding site" evidence="2">
    <location>
        <position position="556"/>
    </location>
    <ligand>
        <name>substrate</name>
    </ligand>
</feature>
<reference evidence="5" key="1">
    <citation type="submission" date="2023-06" db="EMBL/GenBank/DDBJ databases">
        <title>Genome-scale phylogeny and comparative genomics of the fungal order Sordariales.</title>
        <authorList>
            <consortium name="Lawrence Berkeley National Laboratory"/>
            <person name="Hensen N."/>
            <person name="Bonometti L."/>
            <person name="Westerberg I."/>
            <person name="Brannstrom I.O."/>
            <person name="Guillou S."/>
            <person name="Cros-Aarteil S."/>
            <person name="Calhoun S."/>
            <person name="Haridas S."/>
            <person name="Kuo A."/>
            <person name="Mondo S."/>
            <person name="Pangilinan J."/>
            <person name="Riley R."/>
            <person name="Labutti K."/>
            <person name="Andreopoulos B."/>
            <person name="Lipzen A."/>
            <person name="Chen C."/>
            <person name="Yanf M."/>
            <person name="Daum C."/>
            <person name="Ng V."/>
            <person name="Clum A."/>
            <person name="Steindorff A."/>
            <person name="Ohm R."/>
            <person name="Martin F."/>
            <person name="Silar P."/>
            <person name="Natvig D."/>
            <person name="Lalanne C."/>
            <person name="Gautier V."/>
            <person name="Ament-Velasquez S.L."/>
            <person name="Kruys A."/>
            <person name="Hutchinson M.I."/>
            <person name="Powell A.J."/>
            <person name="Barry K."/>
            <person name="Miller A.N."/>
            <person name="Grigoriev I.V."/>
            <person name="Debuchy R."/>
            <person name="Gladieux P."/>
            <person name="Thoren M.H."/>
            <person name="Johannesson H."/>
        </authorList>
    </citation>
    <scope>NUCLEOTIDE SEQUENCE</scope>
    <source>
        <strain evidence="5">CBS 606.72</strain>
    </source>
</reference>
<dbReference type="PROSITE" id="PS00624">
    <property type="entry name" value="GMC_OXRED_2"/>
    <property type="match status" value="1"/>
</dbReference>
<dbReference type="Gene3D" id="3.30.560.10">
    <property type="entry name" value="Glucose Oxidase, domain 3"/>
    <property type="match status" value="1"/>
</dbReference>
<dbReference type="InterPro" id="IPR036188">
    <property type="entry name" value="FAD/NAD-bd_sf"/>
</dbReference>
<dbReference type="EMBL" id="JAULSU010000005">
    <property type="protein sequence ID" value="KAK0617626.1"/>
    <property type="molecule type" value="Genomic_DNA"/>
</dbReference>
<dbReference type="InterPro" id="IPR007867">
    <property type="entry name" value="GMC_OxRtase_C"/>
</dbReference>
<accession>A0AA39WLM2</accession>
<feature type="signal peptide" evidence="3">
    <location>
        <begin position="1"/>
        <end position="17"/>
    </location>
</feature>
<dbReference type="Proteomes" id="UP001175000">
    <property type="component" value="Unassembled WGS sequence"/>
</dbReference>
<feature type="binding site" evidence="2">
    <location>
        <position position="266"/>
    </location>
    <ligand>
        <name>FAD</name>
        <dbReference type="ChEBI" id="CHEBI:57692"/>
    </ligand>
</feature>
<comment type="caution">
    <text evidence="5">The sequence shown here is derived from an EMBL/GenBank/DDBJ whole genome shotgun (WGS) entry which is preliminary data.</text>
</comment>
<dbReference type="GO" id="GO:0050660">
    <property type="term" value="F:flavin adenine dinucleotide binding"/>
    <property type="evidence" value="ECO:0007669"/>
    <property type="project" value="InterPro"/>
</dbReference>
<dbReference type="PIRSF" id="PIRSF000137">
    <property type="entry name" value="Alcohol_oxidase"/>
    <property type="match status" value="1"/>
</dbReference>
<protein>
    <recommendedName>
        <fullName evidence="4">Glucose-methanol-choline oxidoreductase N-terminal domain-containing protein</fullName>
    </recommendedName>
</protein>
<dbReference type="Gene3D" id="3.50.50.60">
    <property type="entry name" value="FAD/NAD(P)-binding domain"/>
    <property type="match status" value="1"/>
</dbReference>
<comment type="cofactor">
    <cofactor evidence="2">
        <name>FAD</name>
        <dbReference type="ChEBI" id="CHEBI:57692"/>
    </cofactor>
</comment>
<dbReference type="InterPro" id="IPR000172">
    <property type="entry name" value="GMC_OxRdtase_N"/>
</dbReference>
<keyword evidence="3" id="KW-0732">Signal</keyword>
<feature type="chain" id="PRO_5041351392" description="Glucose-methanol-choline oxidoreductase N-terminal domain-containing protein" evidence="3">
    <location>
        <begin position="18"/>
        <end position="713"/>
    </location>
</feature>
<keyword evidence="2" id="KW-0274">FAD</keyword>
<dbReference type="InterPro" id="IPR012132">
    <property type="entry name" value="GMC_OxRdtase"/>
</dbReference>
<feature type="binding site" evidence="2">
    <location>
        <position position="116"/>
    </location>
    <ligand>
        <name>FAD</name>
        <dbReference type="ChEBI" id="CHEBI:57692"/>
    </ligand>
</feature>
<evidence type="ECO:0000313" key="6">
    <source>
        <dbReference type="Proteomes" id="UP001175000"/>
    </source>
</evidence>
<evidence type="ECO:0000256" key="2">
    <source>
        <dbReference type="PIRSR" id="PIRSR000137-2"/>
    </source>
</evidence>
<evidence type="ECO:0000256" key="1">
    <source>
        <dbReference type="ARBA" id="ARBA00010790"/>
    </source>
</evidence>
<sequence length="713" mass="76242">MQRFIFGLLAASGAVVASPRKADAATLVSRQTVQEAYDYVIVGGGTAGLTVADRLTADGKTTVLVIEFGQLSNSASITAVRGGVGGMTDSSLQYSITSVPQVNLRNRTTPVMIGKVVGGSSAVNAMMTIRGTAEDYNRWGNFFSSNSSWTWNSLLPYFRRALNFVPPNADVAKSANITYDTSFWGNTSGVYAAWPSFQYPASTVLLEAFKGLPGVEFAGDSGAGKTGLYWYPTFMDPKSVTRSYARTGHYDGLNRPNYQLLTGSKVTKVVFDGTTATGVAFVPATGSTGANPTIVKANKEVIIAAGAIHSPQVLQLSGVGPKSLLDKAKIGTIVDLPGVGQNFQDHTILSASFSFRSLNLKPSTDDLYSNRTFSNWATTLWNTNKTGPYSIATGNAAAWLSFPVISPRAAEIASSLTAQNHSLYLPADTHPTVAAGYTAQMKALASALLSNGTAFYNLVMSGGSSSGMLIDLHPLSRGTVNIDPANLNREPLVDYRVLSNPLDPLIMADILRYTRKYHLDNPLTKSYGATEFAPGREVTTDKQFADYLVESINPSYFHPVGTCAMMPRDLGGVVDEELRVYGTKGLRVVDASVMSTIVGANTCQTTYAVAEKVSTLLCETEGGRLTFSGGGFDQGGVCGGVKGWFVMPDVGVRLRCQVQKKYTTGFENGMISWSIGGKESALDSFWQFIYRGRCCASNANRICELPASPYTQS</sequence>
<dbReference type="SUPFAM" id="SSF54373">
    <property type="entry name" value="FAD-linked reductases, C-terminal domain"/>
    <property type="match status" value="1"/>
</dbReference>
<dbReference type="GO" id="GO:0016614">
    <property type="term" value="F:oxidoreductase activity, acting on CH-OH group of donors"/>
    <property type="evidence" value="ECO:0007669"/>
    <property type="project" value="InterPro"/>
</dbReference>
<dbReference type="PANTHER" id="PTHR11552">
    <property type="entry name" value="GLUCOSE-METHANOL-CHOLINE GMC OXIDOREDUCTASE"/>
    <property type="match status" value="1"/>
</dbReference>
<comment type="similarity">
    <text evidence="1">Belongs to the GMC oxidoreductase family.</text>
</comment>
<dbReference type="GO" id="GO:0044550">
    <property type="term" value="P:secondary metabolite biosynthetic process"/>
    <property type="evidence" value="ECO:0007669"/>
    <property type="project" value="TreeGrafter"/>
</dbReference>
<dbReference type="PANTHER" id="PTHR11552:SF115">
    <property type="entry name" value="DEHYDROGENASE XPTC-RELATED"/>
    <property type="match status" value="1"/>
</dbReference>